<dbReference type="PANTHER" id="PTHR47397:SF1">
    <property type="entry name" value="TUMOR NECROSIS FACTOR RECEPTOR SUPERFAMILY MEMBER 19L"/>
    <property type="match status" value="1"/>
</dbReference>
<keyword evidence="11" id="KW-0472">Membrane</keyword>
<feature type="chain" id="PRO_5019069105" description="Tumor necrosis factor receptor superfamily member 19L" evidence="18">
    <location>
        <begin position="27"/>
        <end position="100"/>
    </location>
</feature>
<keyword evidence="12" id="KW-1015">Disulfide bond</keyword>
<dbReference type="InterPro" id="IPR001368">
    <property type="entry name" value="TNFR/NGFR_Cys_rich_reg"/>
</dbReference>
<evidence type="ECO:0000256" key="15">
    <source>
        <dbReference type="ARBA" id="ARBA00057580"/>
    </source>
</evidence>
<evidence type="ECO:0000256" key="4">
    <source>
        <dbReference type="ARBA" id="ARBA00022475"/>
    </source>
</evidence>
<comment type="function">
    <text evidence="15">May play a role in apoptosis. Induces activation of MAPK14/p38 and MAPK8/JNK MAPK cascades, when overexpressed. Involved in dental enamel formation.</text>
</comment>
<evidence type="ECO:0000256" key="14">
    <source>
        <dbReference type="ARBA" id="ARBA00023180"/>
    </source>
</evidence>
<proteinExistence type="inferred from homology"/>
<dbReference type="AlphaFoldDB" id="A0A452TZK1"/>
<evidence type="ECO:0000256" key="6">
    <source>
        <dbReference type="ARBA" id="ARBA00022553"/>
    </source>
</evidence>
<accession>A0A452TZK1</accession>
<comment type="similarity">
    <text evidence="3">Belongs to the RELT family.</text>
</comment>
<comment type="subcellular location">
    <subcellularLocation>
        <location evidence="1">Cell membrane</location>
        <topology evidence="1">Single-pass type I membrane protein</topology>
    </subcellularLocation>
    <subcellularLocation>
        <location evidence="2">Cytoplasm</location>
        <location evidence="2">Perinuclear region</location>
    </subcellularLocation>
</comment>
<evidence type="ECO:0000313" key="20">
    <source>
        <dbReference type="Ensembl" id="ENSUMAP00000013879"/>
    </source>
</evidence>
<keyword evidence="9 18" id="KW-0732">Signal</keyword>
<evidence type="ECO:0000256" key="9">
    <source>
        <dbReference type="ARBA" id="ARBA00022729"/>
    </source>
</evidence>
<evidence type="ECO:0000256" key="16">
    <source>
        <dbReference type="ARBA" id="ARBA00070547"/>
    </source>
</evidence>
<dbReference type="OMA" id="HRDFPWM"/>
<feature type="signal peptide" evidence="18">
    <location>
        <begin position="1"/>
        <end position="26"/>
    </location>
</feature>
<evidence type="ECO:0000256" key="11">
    <source>
        <dbReference type="ARBA" id="ARBA00023136"/>
    </source>
</evidence>
<dbReference type="PROSITE" id="PS50050">
    <property type="entry name" value="TNFR_NGFR_2"/>
    <property type="match status" value="1"/>
</dbReference>
<feature type="repeat" description="TNFR-Cys" evidence="17">
    <location>
        <begin position="54"/>
        <end position="94"/>
    </location>
</feature>
<evidence type="ECO:0000256" key="10">
    <source>
        <dbReference type="ARBA" id="ARBA00022989"/>
    </source>
</evidence>
<comment type="caution">
    <text evidence="17">Lacks conserved residue(s) required for the propagation of feature annotation.</text>
</comment>
<evidence type="ECO:0000256" key="12">
    <source>
        <dbReference type="ARBA" id="ARBA00023157"/>
    </source>
</evidence>
<keyword evidence="5" id="KW-0963">Cytoplasm</keyword>
<dbReference type="GO" id="GO:0005886">
    <property type="term" value="C:plasma membrane"/>
    <property type="evidence" value="ECO:0007669"/>
    <property type="project" value="UniProtKB-SubCell"/>
</dbReference>
<keyword evidence="4" id="KW-1003">Cell membrane</keyword>
<dbReference type="GeneTree" id="ENSGT00940000160350"/>
<evidence type="ECO:0000256" key="5">
    <source>
        <dbReference type="ARBA" id="ARBA00022490"/>
    </source>
</evidence>
<feature type="domain" description="TNFR-Cys" evidence="19">
    <location>
        <begin position="54"/>
        <end position="94"/>
    </location>
</feature>
<keyword evidence="8" id="KW-0053">Apoptosis</keyword>
<evidence type="ECO:0000256" key="13">
    <source>
        <dbReference type="ARBA" id="ARBA00023170"/>
    </source>
</evidence>
<keyword evidence="14" id="KW-0325">Glycoprotein</keyword>
<evidence type="ECO:0000256" key="7">
    <source>
        <dbReference type="ARBA" id="ARBA00022692"/>
    </source>
</evidence>
<dbReference type="Pfam" id="PF00020">
    <property type="entry name" value="TNFR_c6"/>
    <property type="match status" value="1"/>
</dbReference>
<evidence type="ECO:0000256" key="8">
    <source>
        <dbReference type="ARBA" id="ARBA00022703"/>
    </source>
</evidence>
<evidence type="ECO:0000256" key="18">
    <source>
        <dbReference type="SAM" id="SignalP"/>
    </source>
</evidence>
<dbReference type="GO" id="GO:0006915">
    <property type="term" value="P:apoptotic process"/>
    <property type="evidence" value="ECO:0007669"/>
    <property type="project" value="UniProtKB-KW"/>
</dbReference>
<keyword evidence="7" id="KW-0812">Transmembrane</keyword>
<evidence type="ECO:0000256" key="2">
    <source>
        <dbReference type="ARBA" id="ARBA00004556"/>
    </source>
</evidence>
<reference evidence="20" key="1">
    <citation type="submission" date="2019-03" db="UniProtKB">
        <authorList>
            <consortium name="Ensembl"/>
        </authorList>
    </citation>
    <scope>IDENTIFICATION</scope>
</reference>
<protein>
    <recommendedName>
        <fullName evidence="16">Tumor necrosis factor receptor superfamily member 19L</fullName>
    </recommendedName>
</protein>
<organism evidence="20">
    <name type="scientific">Ursus maritimus</name>
    <name type="common">Polar bear</name>
    <name type="synonym">Thalarctos maritimus</name>
    <dbReference type="NCBI Taxonomy" id="29073"/>
    <lineage>
        <taxon>Eukaryota</taxon>
        <taxon>Metazoa</taxon>
        <taxon>Chordata</taxon>
        <taxon>Craniata</taxon>
        <taxon>Vertebrata</taxon>
        <taxon>Euteleostomi</taxon>
        <taxon>Mammalia</taxon>
        <taxon>Eutheria</taxon>
        <taxon>Laurasiatheria</taxon>
        <taxon>Carnivora</taxon>
        <taxon>Caniformia</taxon>
        <taxon>Ursidae</taxon>
        <taxon>Ursus</taxon>
    </lineage>
</organism>
<evidence type="ECO:0000259" key="19">
    <source>
        <dbReference type="PROSITE" id="PS50050"/>
    </source>
</evidence>
<dbReference type="PANTHER" id="PTHR47397">
    <property type="entry name" value="TUMOR NECROSIS FACTOR RECEPTOR SUPERFAMILY MEMBER 19L"/>
    <property type="match status" value="1"/>
</dbReference>
<dbReference type="FunFam" id="2.10.50.10:FF:000039">
    <property type="entry name" value="Tumor necrosis factor receptor superfamily member 19L"/>
    <property type="match status" value="1"/>
</dbReference>
<keyword evidence="13" id="KW-0675">Receptor</keyword>
<keyword evidence="10" id="KW-1133">Transmembrane helix</keyword>
<dbReference type="GO" id="GO:0048471">
    <property type="term" value="C:perinuclear region of cytoplasm"/>
    <property type="evidence" value="ECO:0007669"/>
    <property type="project" value="UniProtKB-SubCell"/>
</dbReference>
<name>A0A452TZK1_URSMA</name>
<dbReference type="GO" id="GO:0097186">
    <property type="term" value="P:amelogenesis"/>
    <property type="evidence" value="ECO:0007669"/>
    <property type="project" value="TreeGrafter"/>
</dbReference>
<dbReference type="SUPFAM" id="SSF57586">
    <property type="entry name" value="TNF receptor-like"/>
    <property type="match status" value="1"/>
</dbReference>
<sequence length="100" mass="10567">MPQPSTLCSLSVSCLLFFQLLPWPLATPISTTPWQCPPGKEPNLDLGQGTLCRPCPPGTFSASWGPGLCQPHSRCSPRGRLEAQAGTATQDTLCGDCQPG</sequence>
<keyword evidence="6" id="KW-0597">Phosphoprotein</keyword>
<dbReference type="InterPro" id="IPR022333">
    <property type="entry name" value="TNFR_19-like"/>
</dbReference>
<evidence type="ECO:0000256" key="3">
    <source>
        <dbReference type="ARBA" id="ARBA00008688"/>
    </source>
</evidence>
<dbReference type="Ensembl" id="ENSUMAT00000016465.1">
    <property type="protein sequence ID" value="ENSUMAP00000013879.1"/>
    <property type="gene ID" value="ENSUMAG00000010218.1"/>
</dbReference>
<evidence type="ECO:0000256" key="1">
    <source>
        <dbReference type="ARBA" id="ARBA00004251"/>
    </source>
</evidence>
<evidence type="ECO:0000256" key="17">
    <source>
        <dbReference type="PROSITE-ProRule" id="PRU00206"/>
    </source>
</evidence>
<dbReference type="Gene3D" id="2.10.50.10">
    <property type="entry name" value="Tumor Necrosis Factor Receptor, subunit A, domain 2"/>
    <property type="match status" value="1"/>
</dbReference>
<dbReference type="SMART" id="SM00208">
    <property type="entry name" value="TNFR"/>
    <property type="match status" value="1"/>
</dbReference>